<name>A0A174MBJ8_9FIRM</name>
<sequence>MYKEKPVKINRGDNPHHFLTVVILLAFAVVISLVIAIVWQKVSDKGADLSRYQTLSSVVSGTQTETDELESSSAAKSSSVPEQSGPEEQKLPVFDGAVPESERVMGDYFDDAVFVGDSITEGIMLYGMMSNTTVFAGTGVNLLTVYSAQTVKQEDGSRIPIMDALDAEQFAKVYVMLGGNEAREDVDTFISHYSKVIDDLKMKQPQALIYIQSILPVTKNNNYNLDNTHIDAFNEALLTLCKEKEVYFVNVAECMKDENGMLPDEASPADGMHFGPDYYTKWFEYLKTHTVEQA</sequence>
<evidence type="ECO:0000256" key="1">
    <source>
        <dbReference type="SAM" id="MobiDB-lite"/>
    </source>
</evidence>
<dbReference type="SUPFAM" id="SSF52266">
    <property type="entry name" value="SGNH hydrolase"/>
    <property type="match status" value="1"/>
</dbReference>
<dbReference type="Gene3D" id="3.40.50.1110">
    <property type="entry name" value="SGNH hydrolase"/>
    <property type="match status" value="1"/>
</dbReference>
<dbReference type="Proteomes" id="UP000095765">
    <property type="component" value="Unassembled WGS sequence"/>
</dbReference>
<keyword evidence="2" id="KW-1133">Transmembrane helix</keyword>
<evidence type="ECO:0000256" key="2">
    <source>
        <dbReference type="SAM" id="Phobius"/>
    </source>
</evidence>
<dbReference type="EMBL" id="CZBE01000002">
    <property type="protein sequence ID" value="CUP31099.1"/>
    <property type="molecule type" value="Genomic_DNA"/>
</dbReference>
<evidence type="ECO:0000313" key="5">
    <source>
        <dbReference type="Proteomes" id="UP000095765"/>
    </source>
</evidence>
<gene>
    <name evidence="4" type="ORF">ERS852551_00417</name>
</gene>
<dbReference type="GO" id="GO:0016787">
    <property type="term" value="F:hydrolase activity"/>
    <property type="evidence" value="ECO:0007669"/>
    <property type="project" value="UniProtKB-KW"/>
</dbReference>
<keyword evidence="2" id="KW-0812">Transmembrane</keyword>
<keyword evidence="4" id="KW-0378">Hydrolase</keyword>
<accession>A0A174MBJ8</accession>
<organism evidence="4 5">
    <name type="scientific">Anaerotruncus colihominis</name>
    <dbReference type="NCBI Taxonomy" id="169435"/>
    <lineage>
        <taxon>Bacteria</taxon>
        <taxon>Bacillati</taxon>
        <taxon>Bacillota</taxon>
        <taxon>Clostridia</taxon>
        <taxon>Eubacteriales</taxon>
        <taxon>Oscillospiraceae</taxon>
        <taxon>Anaerotruncus</taxon>
    </lineage>
</organism>
<reference evidence="4 5" key="1">
    <citation type="submission" date="2015-09" db="EMBL/GenBank/DDBJ databases">
        <authorList>
            <consortium name="Pathogen Informatics"/>
        </authorList>
    </citation>
    <scope>NUCLEOTIDE SEQUENCE [LARGE SCALE GENOMIC DNA]</scope>
    <source>
        <strain evidence="4 5">2789STDY5834939</strain>
    </source>
</reference>
<dbReference type="Pfam" id="PF13472">
    <property type="entry name" value="Lipase_GDSL_2"/>
    <property type="match status" value="1"/>
</dbReference>
<feature type="transmembrane region" description="Helical" evidence="2">
    <location>
        <begin position="21"/>
        <end position="39"/>
    </location>
</feature>
<dbReference type="AlphaFoldDB" id="A0A174MBJ8"/>
<feature type="domain" description="SGNH hydrolase-type esterase" evidence="3">
    <location>
        <begin position="114"/>
        <end position="279"/>
    </location>
</feature>
<proteinExistence type="predicted"/>
<evidence type="ECO:0000259" key="3">
    <source>
        <dbReference type="Pfam" id="PF13472"/>
    </source>
</evidence>
<keyword evidence="2" id="KW-0472">Membrane</keyword>
<protein>
    <submittedName>
        <fullName evidence="4">GDSL-like Lipase/Acylhydrolase</fullName>
    </submittedName>
</protein>
<dbReference type="OrthoDB" id="1650541at2"/>
<evidence type="ECO:0000313" key="4">
    <source>
        <dbReference type="EMBL" id="CUP31099.1"/>
    </source>
</evidence>
<feature type="region of interest" description="Disordered" evidence="1">
    <location>
        <begin position="60"/>
        <end position="93"/>
    </location>
</feature>
<dbReference type="InterPro" id="IPR013830">
    <property type="entry name" value="SGNH_hydro"/>
</dbReference>
<dbReference type="RefSeq" id="WP_055243930.1">
    <property type="nucleotide sequence ID" value="NZ_CZBE01000002.1"/>
</dbReference>
<dbReference type="InterPro" id="IPR036514">
    <property type="entry name" value="SGNH_hydro_sf"/>
</dbReference>